<reference evidence="20 21" key="1">
    <citation type="journal article" date="2009" name="Genome Res.">
        <title>Complete genome of the cellulolytic thermophile Acidothermus cellulolyticus 11B provides insights into its ecophysiological and evolutionary adaptations.</title>
        <authorList>
            <person name="Barabote R.D."/>
            <person name="Xie G."/>
            <person name="Leu D.H."/>
            <person name="Normand P."/>
            <person name="Necsulea A."/>
            <person name="Daubin V."/>
            <person name="Medigue C."/>
            <person name="Adney W.S."/>
            <person name="Xu X.C."/>
            <person name="Lapidus A."/>
            <person name="Parales R.E."/>
            <person name="Detter C."/>
            <person name="Pujic P."/>
            <person name="Bruce D."/>
            <person name="Lavire C."/>
            <person name="Challacombe J.F."/>
            <person name="Brettin T.S."/>
            <person name="Berry A.M."/>
        </authorList>
    </citation>
    <scope>NUCLEOTIDE SEQUENCE [LARGE SCALE GENOMIC DNA]</scope>
    <source>
        <strain evidence="21">ATCC 43068 / DSM 8971 / 11B</strain>
    </source>
</reference>
<dbReference type="PIRSF" id="PIRSF001455">
    <property type="entry name" value="DHQ_synth"/>
    <property type="match status" value="1"/>
</dbReference>
<keyword evidence="9 17" id="KW-0028">Amino-acid biosynthesis</keyword>
<dbReference type="InterPro" id="IPR056179">
    <property type="entry name" value="DHQS_C"/>
</dbReference>
<keyword evidence="14 17" id="KW-0057">Aromatic amino acid biosynthesis</keyword>
<name>A0LUG9_ACIC1</name>
<keyword evidence="15 17" id="KW-0456">Lyase</keyword>
<keyword evidence="10 17" id="KW-0479">Metal-binding</keyword>
<dbReference type="eggNOG" id="COG0337">
    <property type="taxonomic scope" value="Bacteria"/>
</dbReference>
<dbReference type="OrthoDB" id="9806583at2"/>
<dbReference type="Pfam" id="PF01761">
    <property type="entry name" value="DHQ_synthase"/>
    <property type="match status" value="1"/>
</dbReference>
<keyword evidence="16 17" id="KW-0170">Cobalt</keyword>
<evidence type="ECO:0000256" key="16">
    <source>
        <dbReference type="ARBA" id="ARBA00023285"/>
    </source>
</evidence>
<feature type="domain" description="3-dehydroquinate synthase N-terminal" evidence="18">
    <location>
        <begin position="66"/>
        <end position="175"/>
    </location>
</feature>
<dbReference type="GO" id="GO:0000166">
    <property type="term" value="F:nucleotide binding"/>
    <property type="evidence" value="ECO:0007669"/>
    <property type="project" value="UniProtKB-KW"/>
</dbReference>
<dbReference type="GO" id="GO:0003856">
    <property type="term" value="F:3-dehydroquinate synthase activity"/>
    <property type="evidence" value="ECO:0007669"/>
    <property type="project" value="UniProtKB-UniRule"/>
</dbReference>
<dbReference type="GO" id="GO:0005737">
    <property type="term" value="C:cytoplasm"/>
    <property type="evidence" value="ECO:0007669"/>
    <property type="project" value="UniProtKB-SubCell"/>
</dbReference>
<dbReference type="AlphaFoldDB" id="A0LUG9"/>
<dbReference type="RefSeq" id="WP_011720142.1">
    <property type="nucleotide sequence ID" value="NC_008578.1"/>
</dbReference>
<dbReference type="KEGG" id="ace:Acel_1307"/>
<dbReference type="GO" id="GO:0009423">
    <property type="term" value="P:chorismate biosynthetic process"/>
    <property type="evidence" value="ECO:0007669"/>
    <property type="project" value="UniProtKB-UniRule"/>
</dbReference>
<comment type="subcellular location">
    <subcellularLocation>
        <location evidence="3 17">Cytoplasm</location>
    </subcellularLocation>
</comment>
<evidence type="ECO:0000313" key="20">
    <source>
        <dbReference type="EMBL" id="ABK53079.1"/>
    </source>
</evidence>
<evidence type="ECO:0000256" key="8">
    <source>
        <dbReference type="ARBA" id="ARBA00022490"/>
    </source>
</evidence>
<dbReference type="UniPathway" id="UPA00053">
    <property type="reaction ID" value="UER00085"/>
</dbReference>
<dbReference type="GO" id="GO:0009073">
    <property type="term" value="P:aromatic amino acid family biosynthetic process"/>
    <property type="evidence" value="ECO:0007669"/>
    <property type="project" value="UniProtKB-KW"/>
</dbReference>
<dbReference type="InterPro" id="IPR050071">
    <property type="entry name" value="Dehydroquinate_synthase"/>
</dbReference>
<keyword evidence="11 17" id="KW-0547">Nucleotide-binding</keyword>
<dbReference type="HOGENOM" id="CLU_001201_0_3_11"/>
<comment type="caution">
    <text evidence="17">Lacks conserved residue(s) required for the propagation of feature annotation.</text>
</comment>
<dbReference type="GO" id="GO:0008652">
    <property type="term" value="P:amino acid biosynthetic process"/>
    <property type="evidence" value="ECO:0007669"/>
    <property type="project" value="UniProtKB-KW"/>
</dbReference>
<evidence type="ECO:0000256" key="13">
    <source>
        <dbReference type="ARBA" id="ARBA00023027"/>
    </source>
</evidence>
<comment type="similarity">
    <text evidence="5 17">Belongs to the sugar phosphate cyclases superfamily. Dehydroquinate synthase family.</text>
</comment>
<sequence length="361" mass="37679">MTQVVRVGGEAPYDVRIGRGVLAELDTLVPAVVRRVAVLHQPTVASVADRIAAGLAAPNREVSLFPLPDGEAAKTVATAANLWDGLASAGFTRTDLIIGVGGGAATDLAGFVAATWLRGVDVVQVPTTLAGMVDAAIGGKTGINLDAGKNLVGAFHPPRAVLCDVGLLATVPPADYAAGLAEVIKTGFIADPVILELVEADPAAARTPAGPHTEELIVRSVAVKAAVVAADLRERIGTQLGREVLNYGHTLGHAIERREQYRWRHGDAVAVGLVFAAALARHAGLLDDATAERHRRILSAVGLPTRYPKEAWPELRAAMAIDKKARGSTLRFVVLEAIGRPRILADPDPAVLEAAYAEVAE</sequence>
<evidence type="ECO:0000256" key="9">
    <source>
        <dbReference type="ARBA" id="ARBA00022605"/>
    </source>
</evidence>
<dbReference type="FunCoup" id="A0LUG9">
    <property type="interactions" value="285"/>
</dbReference>
<dbReference type="InterPro" id="IPR016037">
    <property type="entry name" value="DHQ_synth_AroB"/>
</dbReference>
<keyword evidence="12 17" id="KW-0862">Zinc</keyword>
<evidence type="ECO:0000256" key="1">
    <source>
        <dbReference type="ARBA" id="ARBA00001393"/>
    </source>
</evidence>
<comment type="cofactor">
    <cofactor evidence="17">
        <name>Co(2+)</name>
        <dbReference type="ChEBI" id="CHEBI:48828"/>
    </cofactor>
    <cofactor evidence="17">
        <name>Zn(2+)</name>
        <dbReference type="ChEBI" id="CHEBI:29105"/>
    </cofactor>
    <text evidence="17">Binds 1 divalent metal cation per subunit. Can use either Co(2+) or Zn(2+).</text>
</comment>
<dbReference type="Gene3D" id="3.40.50.1970">
    <property type="match status" value="1"/>
</dbReference>
<comment type="cofactor">
    <cofactor evidence="2 17">
        <name>NAD(+)</name>
        <dbReference type="ChEBI" id="CHEBI:57540"/>
    </cofactor>
</comment>
<dbReference type="InterPro" id="IPR030963">
    <property type="entry name" value="DHQ_synth_fam"/>
</dbReference>
<dbReference type="EMBL" id="CP000481">
    <property type="protein sequence ID" value="ABK53079.1"/>
    <property type="molecule type" value="Genomic_DNA"/>
</dbReference>
<dbReference type="GO" id="GO:0046872">
    <property type="term" value="F:metal ion binding"/>
    <property type="evidence" value="ECO:0007669"/>
    <property type="project" value="UniProtKB-KW"/>
</dbReference>
<organism evidence="20 21">
    <name type="scientific">Acidothermus cellulolyticus (strain ATCC 43068 / DSM 8971 / 11B)</name>
    <dbReference type="NCBI Taxonomy" id="351607"/>
    <lineage>
        <taxon>Bacteria</taxon>
        <taxon>Bacillati</taxon>
        <taxon>Actinomycetota</taxon>
        <taxon>Actinomycetes</taxon>
        <taxon>Acidothermales</taxon>
        <taxon>Acidothermaceae</taxon>
        <taxon>Acidothermus</taxon>
    </lineage>
</organism>
<feature type="binding site" evidence="17">
    <location>
        <position position="265"/>
    </location>
    <ligand>
        <name>Zn(2+)</name>
        <dbReference type="ChEBI" id="CHEBI:29105"/>
    </ligand>
</feature>
<evidence type="ECO:0000259" key="19">
    <source>
        <dbReference type="Pfam" id="PF24621"/>
    </source>
</evidence>
<evidence type="ECO:0000256" key="4">
    <source>
        <dbReference type="ARBA" id="ARBA00004661"/>
    </source>
</evidence>
<feature type="domain" description="3-dehydroquinate synthase C-terminal" evidence="19">
    <location>
        <begin position="179"/>
        <end position="325"/>
    </location>
</feature>
<comment type="function">
    <text evidence="17">Catalyzes the conversion of 3-deoxy-D-arabino-heptulosonate 7-phosphate (DAHP) to dehydroquinate (DHQ).</text>
</comment>
<feature type="binding site" evidence="17">
    <location>
        <begin position="127"/>
        <end position="128"/>
    </location>
    <ligand>
        <name>NAD(+)</name>
        <dbReference type="ChEBI" id="CHEBI:57540"/>
    </ligand>
</feature>
<evidence type="ECO:0000256" key="17">
    <source>
        <dbReference type="HAMAP-Rule" id="MF_00110"/>
    </source>
</evidence>
<comment type="pathway">
    <text evidence="4 17">Metabolic intermediate biosynthesis; chorismate biosynthesis; chorismate from D-erythrose 4-phosphate and phosphoenolpyruvate: step 2/7.</text>
</comment>
<evidence type="ECO:0000256" key="6">
    <source>
        <dbReference type="ARBA" id="ARBA00013031"/>
    </source>
</evidence>
<proteinExistence type="inferred from homology"/>
<gene>
    <name evidence="17" type="primary">aroB</name>
    <name evidence="20" type="ordered locus">Acel_1307</name>
</gene>
<evidence type="ECO:0000256" key="5">
    <source>
        <dbReference type="ARBA" id="ARBA00005412"/>
    </source>
</evidence>
<evidence type="ECO:0000256" key="11">
    <source>
        <dbReference type="ARBA" id="ARBA00022741"/>
    </source>
</evidence>
<evidence type="ECO:0000313" key="21">
    <source>
        <dbReference type="Proteomes" id="UP000008221"/>
    </source>
</evidence>
<evidence type="ECO:0000256" key="12">
    <source>
        <dbReference type="ARBA" id="ARBA00022833"/>
    </source>
</evidence>
<evidence type="ECO:0000259" key="18">
    <source>
        <dbReference type="Pfam" id="PF01761"/>
    </source>
</evidence>
<evidence type="ECO:0000256" key="15">
    <source>
        <dbReference type="ARBA" id="ARBA00023239"/>
    </source>
</evidence>
<dbReference type="EC" id="4.2.3.4" evidence="6 17"/>
<evidence type="ECO:0000256" key="14">
    <source>
        <dbReference type="ARBA" id="ARBA00023141"/>
    </source>
</evidence>
<dbReference type="SUPFAM" id="SSF56796">
    <property type="entry name" value="Dehydroquinate synthase-like"/>
    <property type="match status" value="1"/>
</dbReference>
<feature type="binding site" evidence="17">
    <location>
        <begin position="69"/>
        <end position="74"/>
    </location>
    <ligand>
        <name>NAD(+)</name>
        <dbReference type="ChEBI" id="CHEBI:57540"/>
    </ligand>
</feature>
<feature type="binding site" evidence="17">
    <location>
        <position position="149"/>
    </location>
    <ligand>
        <name>NAD(+)</name>
        <dbReference type="ChEBI" id="CHEBI:57540"/>
    </ligand>
</feature>
<evidence type="ECO:0000256" key="3">
    <source>
        <dbReference type="ARBA" id="ARBA00004496"/>
    </source>
</evidence>
<dbReference type="PANTHER" id="PTHR43622:SF7">
    <property type="entry name" value="3-DEHYDROQUINATE SYNTHASE, CHLOROPLASTIC"/>
    <property type="match status" value="1"/>
</dbReference>
<comment type="catalytic activity">
    <reaction evidence="1 17">
        <text>7-phospho-2-dehydro-3-deoxy-D-arabino-heptonate = 3-dehydroquinate + phosphate</text>
        <dbReference type="Rhea" id="RHEA:21968"/>
        <dbReference type="ChEBI" id="CHEBI:32364"/>
        <dbReference type="ChEBI" id="CHEBI:43474"/>
        <dbReference type="ChEBI" id="CHEBI:58394"/>
        <dbReference type="EC" id="4.2.3.4"/>
    </reaction>
</comment>
<feature type="binding site" evidence="17">
    <location>
        <begin position="103"/>
        <end position="107"/>
    </location>
    <ligand>
        <name>NAD(+)</name>
        <dbReference type="ChEBI" id="CHEBI:57540"/>
    </ligand>
</feature>
<keyword evidence="8 17" id="KW-0963">Cytoplasm</keyword>
<evidence type="ECO:0000256" key="7">
    <source>
        <dbReference type="ARBA" id="ARBA00017684"/>
    </source>
</evidence>
<dbReference type="CDD" id="cd08195">
    <property type="entry name" value="DHQS"/>
    <property type="match status" value="1"/>
</dbReference>
<feature type="binding site" evidence="17">
    <location>
        <position position="249"/>
    </location>
    <ligand>
        <name>Zn(2+)</name>
        <dbReference type="ChEBI" id="CHEBI:29105"/>
    </ligand>
</feature>
<keyword evidence="13 17" id="KW-0520">NAD</keyword>
<dbReference type="InParanoid" id="A0LUG9"/>
<feature type="binding site" evidence="17">
    <location>
        <position position="140"/>
    </location>
    <ligand>
        <name>NAD(+)</name>
        <dbReference type="ChEBI" id="CHEBI:57540"/>
    </ligand>
</feature>
<dbReference type="Proteomes" id="UP000008221">
    <property type="component" value="Chromosome"/>
</dbReference>
<protein>
    <recommendedName>
        <fullName evidence="7 17">3-dehydroquinate synthase</fullName>
        <shortName evidence="17">DHQS</shortName>
        <ecNumber evidence="6 17">4.2.3.4</ecNumber>
    </recommendedName>
</protein>
<dbReference type="NCBIfam" id="TIGR01357">
    <property type="entry name" value="aroB"/>
    <property type="match status" value="1"/>
</dbReference>
<feature type="binding site" evidence="17">
    <location>
        <position position="182"/>
    </location>
    <ligand>
        <name>Zn(2+)</name>
        <dbReference type="ChEBI" id="CHEBI:29105"/>
    </ligand>
</feature>
<dbReference type="HAMAP" id="MF_00110">
    <property type="entry name" value="DHQ_synthase"/>
    <property type="match status" value="1"/>
</dbReference>
<keyword evidence="21" id="KW-1185">Reference proteome</keyword>
<evidence type="ECO:0000256" key="10">
    <source>
        <dbReference type="ARBA" id="ARBA00022723"/>
    </source>
</evidence>
<evidence type="ECO:0000256" key="2">
    <source>
        <dbReference type="ARBA" id="ARBA00001911"/>
    </source>
</evidence>
<dbReference type="Gene3D" id="1.20.1090.10">
    <property type="entry name" value="Dehydroquinate synthase-like - alpha domain"/>
    <property type="match status" value="1"/>
</dbReference>
<accession>A0LUG9</accession>
<dbReference type="Pfam" id="PF24621">
    <property type="entry name" value="DHQS_C"/>
    <property type="match status" value="1"/>
</dbReference>
<dbReference type="STRING" id="351607.Acel_1307"/>
<dbReference type="PANTHER" id="PTHR43622">
    <property type="entry name" value="3-DEHYDROQUINATE SYNTHASE"/>
    <property type="match status" value="1"/>
</dbReference>
<dbReference type="InterPro" id="IPR030960">
    <property type="entry name" value="DHQS/DOIS_N"/>
</dbReference>